<organism evidence="3 4">
    <name type="scientific">Chitinophaga jiangningensis</name>
    <dbReference type="NCBI Taxonomy" id="1419482"/>
    <lineage>
        <taxon>Bacteria</taxon>
        <taxon>Pseudomonadati</taxon>
        <taxon>Bacteroidota</taxon>
        <taxon>Chitinophagia</taxon>
        <taxon>Chitinophagales</taxon>
        <taxon>Chitinophagaceae</taxon>
        <taxon>Chitinophaga</taxon>
    </lineage>
</organism>
<dbReference type="InterPro" id="IPR018551">
    <property type="entry name" value="DUF2007"/>
</dbReference>
<dbReference type="OrthoDB" id="1467917at2"/>
<reference evidence="3 4" key="1">
    <citation type="submission" date="2016-11" db="EMBL/GenBank/DDBJ databases">
        <authorList>
            <person name="Jaros S."/>
            <person name="Januszkiewicz K."/>
            <person name="Wedrychowicz H."/>
        </authorList>
    </citation>
    <scope>NUCLEOTIDE SEQUENCE [LARGE SCALE GENOMIC DNA]</scope>
    <source>
        <strain evidence="3 4">DSM 27406</strain>
    </source>
</reference>
<feature type="region of interest" description="Disordered" evidence="1">
    <location>
        <begin position="60"/>
        <end position="91"/>
    </location>
</feature>
<evidence type="ECO:0000259" key="2">
    <source>
        <dbReference type="Pfam" id="PF09413"/>
    </source>
</evidence>
<dbReference type="RefSeq" id="WP_073082417.1">
    <property type="nucleotide sequence ID" value="NZ_FRBL01000005.1"/>
</dbReference>
<feature type="domain" description="DUF2007" evidence="2">
    <location>
        <begin position="5"/>
        <end position="67"/>
    </location>
</feature>
<protein>
    <submittedName>
        <fullName evidence="3">Putative signal transducing protein</fullName>
    </submittedName>
</protein>
<sequence length="91" mass="10159">MEKGWTKVFASDRPYETEIVKGMLIENGIDAVILNKQSSSYTFTIPGQVELYVPDEQAETAKSLVTQHNNLPTGDPYELDEEEGNKAGDHE</sequence>
<evidence type="ECO:0000313" key="3">
    <source>
        <dbReference type="EMBL" id="SHL89766.1"/>
    </source>
</evidence>
<dbReference type="AlphaFoldDB" id="A0A1M7EDR0"/>
<accession>A0A1M7EDR0</accession>
<keyword evidence="4" id="KW-1185">Reference proteome</keyword>
<name>A0A1M7EDR0_9BACT</name>
<dbReference type="Proteomes" id="UP000184420">
    <property type="component" value="Unassembled WGS sequence"/>
</dbReference>
<dbReference type="EMBL" id="FRBL01000005">
    <property type="protein sequence ID" value="SHL89766.1"/>
    <property type="molecule type" value="Genomic_DNA"/>
</dbReference>
<dbReference type="Pfam" id="PF09413">
    <property type="entry name" value="DUF2007"/>
    <property type="match status" value="1"/>
</dbReference>
<evidence type="ECO:0000313" key="4">
    <source>
        <dbReference type="Proteomes" id="UP000184420"/>
    </source>
</evidence>
<feature type="compositionally biased region" description="Polar residues" evidence="1">
    <location>
        <begin position="63"/>
        <end position="72"/>
    </location>
</feature>
<dbReference type="STRING" id="1419482.SAMN05444266_105397"/>
<proteinExistence type="predicted"/>
<dbReference type="Gene3D" id="3.30.70.790">
    <property type="entry name" value="UreE, C-terminal domain"/>
    <property type="match status" value="1"/>
</dbReference>
<evidence type="ECO:0000256" key="1">
    <source>
        <dbReference type="SAM" id="MobiDB-lite"/>
    </source>
</evidence>
<gene>
    <name evidence="3" type="ORF">SAMN05444266_105397</name>
</gene>